<dbReference type="Proteomes" id="UP000234653">
    <property type="component" value="Chromosome"/>
</dbReference>
<gene>
    <name evidence="1" type="ORF">LA20249_11200</name>
</gene>
<dbReference type="AlphaFoldDB" id="A0A2K9HJM6"/>
<accession>A0A2K9HJM6</accession>
<proteinExistence type="predicted"/>
<sequence length="66" mass="7563">MDKNAIKKFAINARNELRAMVKQKANVIGITENGIEDKLSISTKEIEYYIDDKVPLIGKDIQKRKN</sequence>
<reference evidence="1 2" key="1">
    <citation type="submission" date="2016-12" db="EMBL/GenBank/DDBJ databases">
        <title>The whole genome sequencing and assembly of Lactobacillus alimentarius DSM 20249T strain.</title>
        <authorList>
            <person name="Lee Y.-J."/>
            <person name="Yi H."/>
            <person name="Bahn Y.-S."/>
            <person name="Kim J.F."/>
            <person name="Lee D.-W."/>
        </authorList>
    </citation>
    <scope>NUCLEOTIDE SEQUENCE [LARGE SCALE GENOMIC DNA]</scope>
    <source>
        <strain evidence="1 2">DSM 20249</strain>
    </source>
</reference>
<protein>
    <submittedName>
        <fullName evidence="1">Uncharacterized protein</fullName>
    </submittedName>
</protein>
<keyword evidence="2" id="KW-1185">Reference proteome</keyword>
<name>A0A2K9HJM6_9LACO</name>
<dbReference type="RefSeq" id="WP_057739063.1">
    <property type="nucleotide sequence ID" value="NZ_AZDQ01000036.1"/>
</dbReference>
<dbReference type="STRING" id="1423720.FC67_GL001086"/>
<dbReference type="KEGG" id="lali:LA20249_11200"/>
<evidence type="ECO:0000313" key="1">
    <source>
        <dbReference type="EMBL" id="AUI72719.1"/>
    </source>
</evidence>
<dbReference type="EMBL" id="CP018867">
    <property type="protein sequence ID" value="AUI72719.1"/>
    <property type="molecule type" value="Genomic_DNA"/>
</dbReference>
<evidence type="ECO:0000313" key="2">
    <source>
        <dbReference type="Proteomes" id="UP000234653"/>
    </source>
</evidence>
<organism evidence="1 2">
    <name type="scientific">Companilactobacillus alimentarius DSM 20249</name>
    <dbReference type="NCBI Taxonomy" id="1423720"/>
    <lineage>
        <taxon>Bacteria</taxon>
        <taxon>Bacillati</taxon>
        <taxon>Bacillota</taxon>
        <taxon>Bacilli</taxon>
        <taxon>Lactobacillales</taxon>
        <taxon>Lactobacillaceae</taxon>
        <taxon>Companilactobacillus</taxon>
    </lineage>
</organism>